<dbReference type="PANTHER" id="PTHR35870:SF7">
    <property type="entry name" value="BAEYER-VILLIGER OXIDASE MDPL"/>
    <property type="match status" value="1"/>
</dbReference>
<evidence type="ECO:0000313" key="2">
    <source>
        <dbReference type="EMBL" id="KAG5939822.1"/>
    </source>
</evidence>
<comment type="caution">
    <text evidence="2">The sequence shown here is derived from an EMBL/GenBank/DDBJ whole genome shotgun (WGS) entry which is preliminary data.</text>
</comment>
<dbReference type="PANTHER" id="PTHR35870">
    <property type="entry name" value="PROTEIN, PUTATIVE (AFU_ORTHOLOGUE AFUA_5G03330)-RELATED"/>
    <property type="match status" value="1"/>
</dbReference>
<dbReference type="GO" id="GO:0016491">
    <property type="term" value="F:oxidoreductase activity"/>
    <property type="evidence" value="ECO:0007669"/>
    <property type="project" value="UniProtKB-KW"/>
</dbReference>
<sequence length="454" mass="51382">MASTTGTEATPSRISLSQDHLGILHDVKVNTASIEIANSLLQKNHEEWHMFFRDRAGHNHISHSILTCLALGGSPEDIQRAYDDGLEIQRPMPPLDDALVARLGDDNVMYESLGSISQYRSFLAYFQHHMEEHGWKATVTKYLFSHTKLSEKMLARMYEGAYHPVIHLGLGFEFQQPAIVAEALAQAAAHDDSNLYTYFIACEEESEIAYPLQQAKTLLQIMVDASSSKTIRNAPHWEDYGNKMRDGVIGRACRETANVASKFVIRKAPESLRRRTAEMIDTCAYVAASSQRSGRKRKIDFFYMHMVTSSLFFSVIGEQDWIPLNDRIRMVEWKARLDVAWYVVCGCADIQQLALTAYNDPVTDGMGWEDLYAAVVKEHDDGHVAKMIRALKNGQEAVRPFENGPYRNAFPLHGDMWLKAARMTLGTTTGCDEDTKFVMFTGFNIPWETRPDLQ</sequence>
<protein>
    <submittedName>
        <fullName evidence="2">Uncharacterized protein</fullName>
    </submittedName>
</protein>
<reference evidence="2 3" key="1">
    <citation type="journal article" date="2020" name="bioRxiv">
        <title>Whole genome comparisons of ergot fungi reveals the divergence and evolution of species within the genus Claviceps are the result of varying mechanisms driving genome evolution and host range expansion.</title>
        <authorList>
            <person name="Wyka S.A."/>
            <person name="Mondo S.J."/>
            <person name="Liu M."/>
            <person name="Dettman J."/>
            <person name="Nalam V."/>
            <person name="Broders K.D."/>
        </authorList>
    </citation>
    <scope>NUCLEOTIDE SEQUENCE [LARGE SCALE GENOMIC DNA]</scope>
    <source>
        <strain evidence="2 3">CCC 1485</strain>
    </source>
</reference>
<proteinExistence type="predicted"/>
<dbReference type="Proteomes" id="UP000706124">
    <property type="component" value="Unassembled WGS sequence"/>
</dbReference>
<dbReference type="Pfam" id="PF14027">
    <property type="entry name" value="Questin_oxidase"/>
    <property type="match status" value="1"/>
</dbReference>
<keyword evidence="1" id="KW-0560">Oxidoreductase</keyword>
<dbReference type="InterPro" id="IPR025337">
    <property type="entry name" value="Questin_oxidase-like"/>
</dbReference>
<accession>A0A9P7MDP6</accession>
<dbReference type="OrthoDB" id="10004862at2759"/>
<organism evidence="2 3">
    <name type="scientific">Claviceps pazoutovae</name>
    <dbReference type="NCBI Taxonomy" id="1649127"/>
    <lineage>
        <taxon>Eukaryota</taxon>
        <taxon>Fungi</taxon>
        <taxon>Dikarya</taxon>
        <taxon>Ascomycota</taxon>
        <taxon>Pezizomycotina</taxon>
        <taxon>Sordariomycetes</taxon>
        <taxon>Hypocreomycetidae</taxon>
        <taxon>Hypocreales</taxon>
        <taxon>Clavicipitaceae</taxon>
        <taxon>Claviceps</taxon>
    </lineage>
</organism>
<evidence type="ECO:0000256" key="1">
    <source>
        <dbReference type="ARBA" id="ARBA00023002"/>
    </source>
</evidence>
<gene>
    <name evidence="2" type="ORF">E4U60_000754</name>
</gene>
<keyword evidence="3" id="KW-1185">Reference proteome</keyword>
<dbReference type="AlphaFoldDB" id="A0A9P7MDP6"/>
<name>A0A9P7MDP6_9HYPO</name>
<evidence type="ECO:0000313" key="3">
    <source>
        <dbReference type="Proteomes" id="UP000706124"/>
    </source>
</evidence>
<dbReference type="EMBL" id="SRPO01000125">
    <property type="protein sequence ID" value="KAG5939822.1"/>
    <property type="molecule type" value="Genomic_DNA"/>
</dbReference>